<feature type="compositionally biased region" description="Basic and acidic residues" evidence="2">
    <location>
        <begin position="96"/>
        <end position="107"/>
    </location>
</feature>
<dbReference type="EMBL" id="DF196820">
    <property type="protein sequence ID" value="GAD31367.1"/>
    <property type="molecule type" value="Genomic_DNA"/>
</dbReference>
<name>V5H2R0_PHOLE</name>
<dbReference type="Pfam" id="PF22470">
    <property type="entry name" value="Histone_HNS_N"/>
    <property type="match status" value="1"/>
</dbReference>
<dbReference type="GO" id="GO:0046983">
    <property type="term" value="F:protein dimerization activity"/>
    <property type="evidence" value="ECO:0007669"/>
    <property type="project" value="InterPro"/>
</dbReference>
<dbReference type="RefSeq" id="WP_023934198.1">
    <property type="nucleotide sequence ID" value="NZ_DF196820.1"/>
</dbReference>
<dbReference type="InterPro" id="IPR054180">
    <property type="entry name" value="H-NS-like_N"/>
</dbReference>
<protein>
    <recommendedName>
        <fullName evidence="3">DNA-binding protein H-NS-like N-terminal domain-containing protein</fullName>
    </recommendedName>
</protein>
<dbReference type="Proteomes" id="UP000030675">
    <property type="component" value="Unassembled WGS sequence"/>
</dbReference>
<evidence type="ECO:0000256" key="1">
    <source>
        <dbReference type="SAM" id="Coils"/>
    </source>
</evidence>
<evidence type="ECO:0000256" key="2">
    <source>
        <dbReference type="SAM" id="MobiDB-lite"/>
    </source>
</evidence>
<gene>
    <name evidence="4" type="ORF">PLEI_3025</name>
</gene>
<accession>V5H2R0</accession>
<feature type="region of interest" description="Disordered" evidence="2">
    <location>
        <begin position="77"/>
        <end position="126"/>
    </location>
</feature>
<feature type="coiled-coil region" evidence="1">
    <location>
        <begin position="34"/>
        <end position="61"/>
    </location>
</feature>
<evidence type="ECO:0000313" key="5">
    <source>
        <dbReference type="Proteomes" id="UP000030675"/>
    </source>
</evidence>
<sequence length="126" mass="14445">MQVNQNNIIESLQQTLKNKRQTHLAFQHTDLAILQTIKKKLDIYIKQREKKEEEKNVALSEAKKVIDAMMEKTGLSRNDVAALLSQSSPNKTPKRLRSEPKATERSEVNTSHPTQKHDVYGDNHLS</sequence>
<dbReference type="InterPro" id="IPR027454">
    <property type="entry name" value="Histone_HNS_N"/>
</dbReference>
<feature type="domain" description="DNA-binding protein H-NS-like N-terminal" evidence="3">
    <location>
        <begin position="11"/>
        <end position="82"/>
    </location>
</feature>
<evidence type="ECO:0000313" key="4">
    <source>
        <dbReference type="EMBL" id="GAD31367.1"/>
    </source>
</evidence>
<dbReference type="HOGENOM" id="CLU_1979465_0_0_6"/>
<proteinExistence type="predicted"/>
<dbReference type="Gene3D" id="1.10.287.1050">
    <property type="entry name" value="H-NS histone-like proteins"/>
    <property type="match status" value="1"/>
</dbReference>
<organism evidence="4 5">
    <name type="scientific">Photobacterium leiognathi lrivu.4.1</name>
    <dbReference type="NCBI Taxonomy" id="1248232"/>
    <lineage>
        <taxon>Bacteria</taxon>
        <taxon>Pseudomonadati</taxon>
        <taxon>Pseudomonadota</taxon>
        <taxon>Gammaproteobacteria</taxon>
        <taxon>Vibrionales</taxon>
        <taxon>Vibrionaceae</taxon>
        <taxon>Photobacterium</taxon>
    </lineage>
</organism>
<evidence type="ECO:0000259" key="3">
    <source>
        <dbReference type="Pfam" id="PF22470"/>
    </source>
</evidence>
<dbReference type="AlphaFoldDB" id="V5H2R0"/>
<feature type="compositionally biased region" description="Basic and acidic residues" evidence="2">
    <location>
        <begin position="115"/>
        <end position="126"/>
    </location>
</feature>
<keyword evidence="1" id="KW-0175">Coiled coil</keyword>
<reference evidence="5" key="1">
    <citation type="submission" date="2012-12" db="EMBL/GenBank/DDBJ databases">
        <title>Genome Sequence of Photobacterium leiognathi lrivu.4.1.</title>
        <authorList>
            <person name="Urbanczyk H."/>
            <person name="Ogura Y."/>
            <person name="Hayashi T."/>
            <person name="Dunlap P.V."/>
        </authorList>
    </citation>
    <scope>NUCLEOTIDE SEQUENCE [LARGE SCALE GENOMIC DNA]</scope>
    <source>
        <strain evidence="5">lrivu.4.1</strain>
    </source>
</reference>